<keyword evidence="1" id="KW-0862">Zinc</keyword>
<feature type="compositionally biased region" description="Polar residues" evidence="2">
    <location>
        <begin position="18"/>
        <end position="27"/>
    </location>
</feature>
<evidence type="ECO:0000259" key="3">
    <source>
        <dbReference type="PROSITE" id="PS50158"/>
    </source>
</evidence>
<evidence type="ECO:0000313" key="4">
    <source>
        <dbReference type="EMBL" id="CAH9059733.1"/>
    </source>
</evidence>
<keyword evidence="1" id="KW-0479">Metal-binding</keyword>
<organism evidence="4 5">
    <name type="scientific">Cuscuta europaea</name>
    <name type="common">European dodder</name>
    <dbReference type="NCBI Taxonomy" id="41803"/>
    <lineage>
        <taxon>Eukaryota</taxon>
        <taxon>Viridiplantae</taxon>
        <taxon>Streptophyta</taxon>
        <taxon>Embryophyta</taxon>
        <taxon>Tracheophyta</taxon>
        <taxon>Spermatophyta</taxon>
        <taxon>Magnoliopsida</taxon>
        <taxon>eudicotyledons</taxon>
        <taxon>Gunneridae</taxon>
        <taxon>Pentapetalae</taxon>
        <taxon>asterids</taxon>
        <taxon>lamiids</taxon>
        <taxon>Solanales</taxon>
        <taxon>Convolvulaceae</taxon>
        <taxon>Cuscuteae</taxon>
        <taxon>Cuscuta</taxon>
        <taxon>Cuscuta subgen. Cuscuta</taxon>
    </lineage>
</organism>
<protein>
    <recommendedName>
        <fullName evidence="3">CCHC-type domain-containing protein</fullName>
    </recommendedName>
</protein>
<dbReference type="Pfam" id="PF00098">
    <property type="entry name" value="zf-CCHC"/>
    <property type="match status" value="1"/>
</dbReference>
<gene>
    <name evidence="4" type="ORF">CEURO_LOCUS1460</name>
</gene>
<feature type="compositionally biased region" description="Low complexity" evidence="2">
    <location>
        <begin position="254"/>
        <end position="271"/>
    </location>
</feature>
<dbReference type="AlphaFoldDB" id="A0A9P0YIU6"/>
<feature type="region of interest" description="Disordered" evidence="2">
    <location>
        <begin position="239"/>
        <end position="272"/>
    </location>
</feature>
<proteinExistence type="predicted"/>
<name>A0A9P0YIU6_CUSEU</name>
<feature type="non-terminal residue" evidence="4">
    <location>
        <position position="437"/>
    </location>
</feature>
<dbReference type="SMART" id="SM00343">
    <property type="entry name" value="ZnF_C2HC"/>
    <property type="match status" value="1"/>
</dbReference>
<evidence type="ECO:0000256" key="1">
    <source>
        <dbReference type="PROSITE-ProRule" id="PRU00047"/>
    </source>
</evidence>
<reference evidence="4" key="1">
    <citation type="submission" date="2022-07" db="EMBL/GenBank/DDBJ databases">
        <authorList>
            <person name="Macas J."/>
            <person name="Novak P."/>
            <person name="Neumann P."/>
        </authorList>
    </citation>
    <scope>NUCLEOTIDE SEQUENCE</scope>
</reference>
<dbReference type="PROSITE" id="PS50158">
    <property type="entry name" value="ZF_CCHC"/>
    <property type="match status" value="1"/>
</dbReference>
<dbReference type="InterPro" id="IPR001878">
    <property type="entry name" value="Znf_CCHC"/>
</dbReference>
<evidence type="ECO:0000256" key="2">
    <source>
        <dbReference type="SAM" id="MobiDB-lite"/>
    </source>
</evidence>
<evidence type="ECO:0000313" key="5">
    <source>
        <dbReference type="Proteomes" id="UP001152484"/>
    </source>
</evidence>
<dbReference type="GO" id="GO:0003676">
    <property type="term" value="F:nucleic acid binding"/>
    <property type="evidence" value="ECO:0007669"/>
    <property type="project" value="InterPro"/>
</dbReference>
<dbReference type="EMBL" id="CAMAPE010000004">
    <property type="protein sequence ID" value="CAH9059733.1"/>
    <property type="molecule type" value="Genomic_DNA"/>
</dbReference>
<dbReference type="Proteomes" id="UP001152484">
    <property type="component" value="Unassembled WGS sequence"/>
</dbReference>
<sequence>MASDTPAQIISIPDTPNGAANSSAQPDSHVNMQPVHAKPFPDISKIEVFSGANFKRWQERLFSTLDMHGVADALTHAMPDDKSPEGIKLLQQWTYSNKVCRHTILSTLSNELFDVYCTKKVAKEIWDSMIAKYTAEDTVKQKFVIGNYYKWEMKDDKDIKAQIHEYQTLLEDLKGVQIELPEPFVAGILIEKLPESWKDYKRDLKHKFGPMSLNEVITHIIIEDTNRREGSKAQIMQYTSNANLVETQNKRRYNNNNEDNNKPNYNKPKSNTSFKKEKHCYVCGKPGHFAAQCRKRATMRNNKPPRPSANLVQNDDVIAAVVSQTCLVSDVNEWVVDSGATKHICKNKSAFSSYTPIGDGEEQVYLGDSHTTKVHGKGKVVLKLTSGKTLSLNDVLHVPEIRTNLVSVSLLGKAGVKVSFESDKIVMTKNNVFVGKG</sequence>
<dbReference type="Gene3D" id="4.10.60.10">
    <property type="entry name" value="Zinc finger, CCHC-type"/>
    <property type="match status" value="1"/>
</dbReference>
<dbReference type="InterPro" id="IPR036875">
    <property type="entry name" value="Znf_CCHC_sf"/>
</dbReference>
<dbReference type="SUPFAM" id="SSF57756">
    <property type="entry name" value="Retrovirus zinc finger-like domains"/>
    <property type="match status" value="1"/>
</dbReference>
<accession>A0A9P0YIU6</accession>
<feature type="domain" description="CCHC-type" evidence="3">
    <location>
        <begin position="280"/>
        <end position="295"/>
    </location>
</feature>
<keyword evidence="1" id="KW-0863">Zinc-finger</keyword>
<keyword evidence="5" id="KW-1185">Reference proteome</keyword>
<dbReference type="InterPro" id="IPR054722">
    <property type="entry name" value="PolX-like_BBD"/>
</dbReference>
<dbReference type="OrthoDB" id="1299405at2759"/>
<dbReference type="Pfam" id="PF22936">
    <property type="entry name" value="Pol_BBD"/>
    <property type="match status" value="1"/>
</dbReference>
<dbReference type="PANTHER" id="PTHR47592">
    <property type="entry name" value="PBF68 PROTEIN"/>
    <property type="match status" value="1"/>
</dbReference>
<dbReference type="PANTHER" id="PTHR47592:SF27">
    <property type="entry name" value="OS08G0421700 PROTEIN"/>
    <property type="match status" value="1"/>
</dbReference>
<dbReference type="GO" id="GO:0008270">
    <property type="term" value="F:zinc ion binding"/>
    <property type="evidence" value="ECO:0007669"/>
    <property type="project" value="UniProtKB-KW"/>
</dbReference>
<dbReference type="Pfam" id="PF14223">
    <property type="entry name" value="Retrotran_gag_2"/>
    <property type="match status" value="1"/>
</dbReference>
<feature type="region of interest" description="Disordered" evidence="2">
    <location>
        <begin position="1"/>
        <end position="27"/>
    </location>
</feature>
<comment type="caution">
    <text evidence="4">The sequence shown here is derived from an EMBL/GenBank/DDBJ whole genome shotgun (WGS) entry which is preliminary data.</text>
</comment>